<dbReference type="AlphaFoldDB" id="A0A3L6EBQ0"/>
<protein>
    <submittedName>
        <fullName evidence="1">Uncharacterized protein</fullName>
    </submittedName>
</protein>
<accession>A0A3L6EBQ0</accession>
<proteinExistence type="predicted"/>
<sequence length="45" mass="5453">MDNDVQMMYNRAYSTTLFEMQYKIKAHNMIKVYCIMLGSKGRHYK</sequence>
<name>A0A3L6EBQ0_MAIZE</name>
<dbReference type="Proteomes" id="UP000251960">
    <property type="component" value="Chromosome 6"/>
</dbReference>
<comment type="caution">
    <text evidence="1">The sequence shown here is derived from an EMBL/GenBank/DDBJ whole genome shotgun (WGS) entry which is preliminary data.</text>
</comment>
<organism evidence="1">
    <name type="scientific">Zea mays</name>
    <name type="common">Maize</name>
    <dbReference type="NCBI Taxonomy" id="4577"/>
    <lineage>
        <taxon>Eukaryota</taxon>
        <taxon>Viridiplantae</taxon>
        <taxon>Streptophyta</taxon>
        <taxon>Embryophyta</taxon>
        <taxon>Tracheophyta</taxon>
        <taxon>Spermatophyta</taxon>
        <taxon>Magnoliopsida</taxon>
        <taxon>Liliopsida</taxon>
        <taxon>Poales</taxon>
        <taxon>Poaceae</taxon>
        <taxon>PACMAD clade</taxon>
        <taxon>Panicoideae</taxon>
        <taxon>Andropogonodae</taxon>
        <taxon>Andropogoneae</taxon>
        <taxon>Tripsacinae</taxon>
        <taxon>Zea</taxon>
    </lineage>
</organism>
<gene>
    <name evidence="1" type="ORF">Zm00014a_029322</name>
</gene>
<dbReference type="EMBL" id="NCVQ01000007">
    <property type="protein sequence ID" value="PWZ18230.1"/>
    <property type="molecule type" value="Genomic_DNA"/>
</dbReference>
<reference evidence="1" key="1">
    <citation type="journal article" date="2018" name="Nat. Genet.">
        <title>Extensive intraspecific gene order and gene structural variations between Mo17 and other maize genomes.</title>
        <authorList>
            <person name="Sun S."/>
            <person name="Zhou Y."/>
            <person name="Chen J."/>
            <person name="Shi J."/>
            <person name="Zhao H."/>
            <person name="Zhao H."/>
            <person name="Song W."/>
            <person name="Zhang M."/>
            <person name="Cui Y."/>
            <person name="Dong X."/>
            <person name="Liu H."/>
            <person name="Ma X."/>
            <person name="Jiao Y."/>
            <person name="Wang B."/>
            <person name="Wei X."/>
            <person name="Stein J.C."/>
            <person name="Glaubitz J.C."/>
            <person name="Lu F."/>
            <person name="Yu G."/>
            <person name="Liang C."/>
            <person name="Fengler K."/>
            <person name="Li B."/>
            <person name="Rafalski A."/>
            <person name="Schnable P.S."/>
            <person name="Ware D.H."/>
            <person name="Buckler E.S."/>
            <person name="Lai J."/>
        </authorList>
    </citation>
    <scope>NUCLEOTIDE SEQUENCE [LARGE SCALE GENOMIC DNA]</scope>
    <source>
        <tissue evidence="1">Seedling</tissue>
    </source>
</reference>
<evidence type="ECO:0000313" key="1">
    <source>
        <dbReference type="EMBL" id="PWZ18230.1"/>
    </source>
</evidence>